<evidence type="ECO:0000256" key="5">
    <source>
        <dbReference type="ARBA" id="ARBA00022989"/>
    </source>
</evidence>
<evidence type="ECO:0000256" key="4">
    <source>
        <dbReference type="ARBA" id="ARBA00022847"/>
    </source>
</evidence>
<dbReference type="AlphaFoldDB" id="A0A3B4B8U7"/>
<evidence type="ECO:0000313" key="9">
    <source>
        <dbReference type="Ensembl" id="ENSPMGP00000025928.1"/>
    </source>
</evidence>
<dbReference type="PROSITE" id="PS00713">
    <property type="entry name" value="NA_DICARBOXYL_SYMP_1"/>
    <property type="match status" value="1"/>
</dbReference>
<evidence type="ECO:0000256" key="7">
    <source>
        <dbReference type="ARBA" id="ARBA00023180"/>
    </source>
</evidence>
<feature type="transmembrane region" description="Helical" evidence="8">
    <location>
        <begin position="69"/>
        <end position="87"/>
    </location>
</feature>
<sequence>MSQTKLKTLDTKNSRTIVSHFYIMIIVHLHTSLFHSAGVILGAVAGMLLRVASPIHPDIIMVIAFPGDILMRMLKMLILPLIISSLITGKIKRVICFCFFLMMPIDRLAFFPVSEKPYHD</sequence>
<organism evidence="9 10">
    <name type="scientific">Periophthalmus magnuspinnatus</name>
    <dbReference type="NCBI Taxonomy" id="409849"/>
    <lineage>
        <taxon>Eukaryota</taxon>
        <taxon>Metazoa</taxon>
        <taxon>Chordata</taxon>
        <taxon>Craniata</taxon>
        <taxon>Vertebrata</taxon>
        <taxon>Euteleostomi</taxon>
        <taxon>Actinopterygii</taxon>
        <taxon>Neopterygii</taxon>
        <taxon>Teleostei</taxon>
        <taxon>Neoteleostei</taxon>
        <taxon>Acanthomorphata</taxon>
        <taxon>Gobiaria</taxon>
        <taxon>Gobiiformes</taxon>
        <taxon>Gobioidei</taxon>
        <taxon>Gobiidae</taxon>
        <taxon>Oxudercinae</taxon>
        <taxon>Periophthalmus</taxon>
    </lineage>
</organism>
<dbReference type="SUPFAM" id="SSF118215">
    <property type="entry name" value="Proton glutamate symport protein"/>
    <property type="match status" value="1"/>
</dbReference>
<dbReference type="GO" id="GO:0098712">
    <property type="term" value="P:L-glutamate import across plasma membrane"/>
    <property type="evidence" value="ECO:0007669"/>
    <property type="project" value="TreeGrafter"/>
</dbReference>
<name>A0A3B4B8U7_9GOBI</name>
<keyword evidence="7" id="KW-0325">Glycoprotein</keyword>
<dbReference type="GO" id="GO:0070778">
    <property type="term" value="P:L-aspartate transmembrane transport"/>
    <property type="evidence" value="ECO:0007669"/>
    <property type="project" value="TreeGrafter"/>
</dbReference>
<accession>A0A3B4B8U7</accession>
<dbReference type="Gene3D" id="1.10.3860.10">
    <property type="entry name" value="Sodium:dicarboxylate symporter"/>
    <property type="match status" value="1"/>
</dbReference>
<keyword evidence="10" id="KW-1185">Reference proteome</keyword>
<dbReference type="Ensembl" id="ENSPMGT00000027614.1">
    <property type="protein sequence ID" value="ENSPMGP00000025928.1"/>
    <property type="gene ID" value="ENSPMGG00000020902.1"/>
</dbReference>
<evidence type="ECO:0000256" key="1">
    <source>
        <dbReference type="ARBA" id="ARBA00004141"/>
    </source>
</evidence>
<evidence type="ECO:0000256" key="3">
    <source>
        <dbReference type="ARBA" id="ARBA00022692"/>
    </source>
</evidence>
<dbReference type="Proteomes" id="UP000261520">
    <property type="component" value="Unplaced"/>
</dbReference>
<reference evidence="9" key="1">
    <citation type="submission" date="2025-08" db="UniProtKB">
        <authorList>
            <consortium name="Ensembl"/>
        </authorList>
    </citation>
    <scope>IDENTIFICATION</scope>
</reference>
<dbReference type="Pfam" id="PF00375">
    <property type="entry name" value="SDF"/>
    <property type="match status" value="1"/>
</dbReference>
<dbReference type="GO" id="GO:0015501">
    <property type="term" value="F:glutamate:sodium symporter activity"/>
    <property type="evidence" value="ECO:0007669"/>
    <property type="project" value="TreeGrafter"/>
</dbReference>
<dbReference type="GO" id="GO:0005886">
    <property type="term" value="C:plasma membrane"/>
    <property type="evidence" value="ECO:0007669"/>
    <property type="project" value="TreeGrafter"/>
</dbReference>
<dbReference type="PANTHER" id="PTHR11958">
    <property type="entry name" value="SODIUM/DICARBOXYLATE SYMPORTER-RELATED"/>
    <property type="match status" value="1"/>
</dbReference>
<dbReference type="GO" id="GO:0015175">
    <property type="term" value="F:neutral L-amino acid transmembrane transporter activity"/>
    <property type="evidence" value="ECO:0007669"/>
    <property type="project" value="TreeGrafter"/>
</dbReference>
<evidence type="ECO:0000256" key="6">
    <source>
        <dbReference type="ARBA" id="ARBA00023136"/>
    </source>
</evidence>
<feature type="transmembrane region" description="Helical" evidence="8">
    <location>
        <begin position="21"/>
        <end position="49"/>
    </location>
</feature>
<comment type="similarity">
    <text evidence="8">Belongs to the dicarboxylate/amino acid:cation symporter (DAACS) (TC 2.A.23) family.</text>
</comment>
<keyword evidence="4 8" id="KW-0769">Symport</keyword>
<dbReference type="GO" id="GO:0005313">
    <property type="term" value="F:L-glutamate transmembrane transporter activity"/>
    <property type="evidence" value="ECO:0007669"/>
    <property type="project" value="TreeGrafter"/>
</dbReference>
<dbReference type="InterPro" id="IPR050746">
    <property type="entry name" value="DAACS"/>
</dbReference>
<dbReference type="PANTHER" id="PTHR11958:SF93">
    <property type="entry name" value="EXCITATORY AMINO ACID TRANSPORTER 2"/>
    <property type="match status" value="1"/>
</dbReference>
<dbReference type="PRINTS" id="PR00173">
    <property type="entry name" value="EDTRNSPORT"/>
</dbReference>
<dbReference type="STRING" id="409849.ENSPMGP00000025928"/>
<keyword evidence="2 8" id="KW-0813">Transport</keyword>
<feature type="transmembrane region" description="Helical" evidence="8">
    <location>
        <begin position="94"/>
        <end position="113"/>
    </location>
</feature>
<keyword evidence="5 8" id="KW-1133">Transmembrane helix</keyword>
<comment type="subcellular location">
    <subcellularLocation>
        <location evidence="1 8">Membrane</location>
        <topology evidence="1 8">Multi-pass membrane protein</topology>
    </subcellularLocation>
</comment>
<protein>
    <recommendedName>
        <fullName evidence="8">Amino acid transporter</fullName>
    </recommendedName>
</protein>
<dbReference type="InterPro" id="IPR001991">
    <property type="entry name" value="Na-dicarboxylate_symporter"/>
</dbReference>
<keyword evidence="6 8" id="KW-0472">Membrane</keyword>
<evidence type="ECO:0000313" key="10">
    <source>
        <dbReference type="Proteomes" id="UP000261520"/>
    </source>
</evidence>
<evidence type="ECO:0000256" key="8">
    <source>
        <dbReference type="RuleBase" id="RU361216"/>
    </source>
</evidence>
<proteinExistence type="inferred from homology"/>
<keyword evidence="3 8" id="KW-0812">Transmembrane</keyword>
<comment type="caution">
    <text evidence="8">Lacks conserved residue(s) required for the propagation of feature annotation.</text>
</comment>
<reference evidence="9" key="2">
    <citation type="submission" date="2025-09" db="UniProtKB">
        <authorList>
            <consortium name="Ensembl"/>
        </authorList>
    </citation>
    <scope>IDENTIFICATION</scope>
</reference>
<dbReference type="InterPro" id="IPR018107">
    <property type="entry name" value="Na-dicarboxylate_symporter_CS"/>
</dbReference>
<evidence type="ECO:0000256" key="2">
    <source>
        <dbReference type="ARBA" id="ARBA00022448"/>
    </source>
</evidence>
<dbReference type="InterPro" id="IPR036458">
    <property type="entry name" value="Na:dicarbo_symporter_sf"/>
</dbReference>